<evidence type="ECO:0000256" key="2">
    <source>
        <dbReference type="SAM" id="SignalP"/>
    </source>
</evidence>
<evidence type="ECO:0000313" key="5">
    <source>
        <dbReference type="Proteomes" id="UP000297149"/>
    </source>
</evidence>
<sequence length="272" mass="30989">MKKFILALMLSAILPATVASANDGNDSNDGWTLVWSDEFDYDGAPDSTVWNFEQGYIRNHEAQWYQKDNAVCRDGFLVIEGKKTDDPQKPYTSSSLTTMNKKEFKYGRFEVRAKIPVGGGAWPAIWVHGTGLQWPSCGEIDMMECYPIKGEPHLLANACWGTDKQLVAKWDAAKIPLSHFTEKDPDWKDKFHVWRMDWDEKEIKLYVDDELLNEVALSETVNGSFGRHINPFTKPLYIIVNLAMGGDAGGEIDDSMLPFVYEIDYVRVYQKK</sequence>
<dbReference type="PANTHER" id="PTHR10963:SF55">
    <property type="entry name" value="GLYCOSIDE HYDROLASE FAMILY 16 PROTEIN"/>
    <property type="match status" value="1"/>
</dbReference>
<feature type="chain" id="PRO_5020268018" evidence="2">
    <location>
        <begin position="22"/>
        <end position="272"/>
    </location>
</feature>
<dbReference type="GO" id="GO:0004553">
    <property type="term" value="F:hydrolase activity, hydrolyzing O-glycosyl compounds"/>
    <property type="evidence" value="ECO:0007669"/>
    <property type="project" value="InterPro"/>
</dbReference>
<gene>
    <name evidence="4" type="ORF">E7747_03370</name>
</gene>
<keyword evidence="4" id="KW-0378">Hydrolase</keyword>
<dbReference type="InterPro" id="IPR000757">
    <property type="entry name" value="Beta-glucanase-like"/>
</dbReference>
<name>A0A4P7W1W7_9BACT</name>
<evidence type="ECO:0000256" key="1">
    <source>
        <dbReference type="ARBA" id="ARBA00006865"/>
    </source>
</evidence>
<dbReference type="InterPro" id="IPR050546">
    <property type="entry name" value="Glycosyl_Hydrlase_16"/>
</dbReference>
<accession>A0A4P7W1W7</accession>
<dbReference type="PANTHER" id="PTHR10963">
    <property type="entry name" value="GLYCOSYL HYDROLASE-RELATED"/>
    <property type="match status" value="1"/>
</dbReference>
<protein>
    <submittedName>
        <fullName evidence="4">Glycoside hydrolase family 16 protein</fullName>
    </submittedName>
</protein>
<dbReference type="KEGG" id="ddb:E7747_03370"/>
<dbReference type="Gene3D" id="2.60.120.200">
    <property type="match status" value="1"/>
</dbReference>
<dbReference type="GO" id="GO:0005975">
    <property type="term" value="P:carbohydrate metabolic process"/>
    <property type="evidence" value="ECO:0007669"/>
    <property type="project" value="InterPro"/>
</dbReference>
<dbReference type="PROSITE" id="PS51762">
    <property type="entry name" value="GH16_2"/>
    <property type="match status" value="1"/>
</dbReference>
<comment type="similarity">
    <text evidence="1">Belongs to the glycosyl hydrolase 16 family.</text>
</comment>
<dbReference type="Proteomes" id="UP000297149">
    <property type="component" value="Chromosome"/>
</dbReference>
<dbReference type="InterPro" id="IPR013320">
    <property type="entry name" value="ConA-like_dom_sf"/>
</dbReference>
<feature type="domain" description="GH16" evidence="3">
    <location>
        <begin position="21"/>
        <end position="272"/>
    </location>
</feature>
<reference evidence="5" key="1">
    <citation type="submission" date="2019-02" db="EMBL/GenBank/DDBJ databases">
        <title>Isolation and identification of novel species under the genus Muribaculum.</title>
        <authorList>
            <person name="Miyake S."/>
            <person name="Ding Y."/>
            <person name="Low A."/>
            <person name="Soh M."/>
            <person name="Seedorf H."/>
        </authorList>
    </citation>
    <scope>NUCLEOTIDE SEQUENCE [LARGE SCALE GENOMIC DNA]</scope>
    <source>
        <strain evidence="5">H5</strain>
    </source>
</reference>
<keyword evidence="2" id="KW-0732">Signal</keyword>
<dbReference type="SUPFAM" id="SSF49899">
    <property type="entry name" value="Concanavalin A-like lectins/glucanases"/>
    <property type="match status" value="1"/>
</dbReference>
<feature type="signal peptide" evidence="2">
    <location>
        <begin position="1"/>
        <end position="21"/>
    </location>
</feature>
<dbReference type="CDD" id="cd08023">
    <property type="entry name" value="GH16_laminarinase_like"/>
    <property type="match status" value="1"/>
</dbReference>
<keyword evidence="5" id="KW-1185">Reference proteome</keyword>
<proteinExistence type="inferred from homology"/>
<evidence type="ECO:0000259" key="3">
    <source>
        <dbReference type="PROSITE" id="PS51762"/>
    </source>
</evidence>
<dbReference type="EMBL" id="CP039396">
    <property type="protein sequence ID" value="QCD41435.1"/>
    <property type="molecule type" value="Genomic_DNA"/>
</dbReference>
<organism evidence="4 5">
    <name type="scientific">Duncaniella dubosii</name>
    <dbReference type="NCBI Taxonomy" id="2518971"/>
    <lineage>
        <taxon>Bacteria</taxon>
        <taxon>Pseudomonadati</taxon>
        <taxon>Bacteroidota</taxon>
        <taxon>Bacteroidia</taxon>
        <taxon>Bacteroidales</taxon>
        <taxon>Muribaculaceae</taxon>
        <taxon>Duncaniella</taxon>
    </lineage>
</organism>
<evidence type="ECO:0000313" key="4">
    <source>
        <dbReference type="EMBL" id="QCD41435.1"/>
    </source>
</evidence>
<dbReference type="Pfam" id="PF00722">
    <property type="entry name" value="Glyco_hydro_16"/>
    <property type="match status" value="1"/>
</dbReference>
<dbReference type="AlphaFoldDB" id="A0A4P7W1W7"/>